<keyword evidence="2" id="KW-0812">Transmembrane</keyword>
<evidence type="ECO:0000313" key="4">
    <source>
        <dbReference type="Proteomes" id="UP001437256"/>
    </source>
</evidence>
<keyword evidence="4" id="KW-1185">Reference proteome</keyword>
<dbReference type="PANTHER" id="PTHR28112">
    <property type="entry name" value="SRP-INDEPENDENT TARGETING PROTEIN 3"/>
    <property type="match status" value="1"/>
</dbReference>
<sequence length="186" mass="20596">MSSPVQNLMISLGAMQLARRINFENPETLNYVRVGYVATQLVLLGIYYYVSVIVKRKNDQTVLKYVEPASPLSGSEQPKLVTTTVRDYDLAEVSKLLRSVYMGVAMMGFLHGYMKYTQPLFVQSLMGLKGIYDAKPVAIHLLGKPAEGDLKRPFKTAAMFGQDNGPQTDNAAIAEAEKKIGAKKED</sequence>
<name>A0ABR3A021_9AGAR</name>
<dbReference type="PIRSF" id="PIRSF008756">
    <property type="entry name" value="P_tr_PHO88"/>
    <property type="match status" value="1"/>
</dbReference>
<feature type="compositionally biased region" description="Basic and acidic residues" evidence="1">
    <location>
        <begin position="175"/>
        <end position="186"/>
    </location>
</feature>
<comment type="caution">
    <text evidence="3">The sequence shown here is derived from an EMBL/GenBank/DDBJ whole genome shotgun (WGS) entry which is preliminary data.</text>
</comment>
<dbReference type="EMBL" id="JBBXMP010000033">
    <property type="protein sequence ID" value="KAL0066659.1"/>
    <property type="molecule type" value="Genomic_DNA"/>
</dbReference>
<protein>
    <submittedName>
        <fullName evidence="3">Phosphate transporter (Pho88)</fullName>
    </submittedName>
</protein>
<keyword evidence="2" id="KW-0472">Membrane</keyword>
<feature type="region of interest" description="Disordered" evidence="1">
    <location>
        <begin position="159"/>
        <end position="186"/>
    </location>
</feature>
<dbReference type="Pfam" id="PF10032">
    <property type="entry name" value="Pho88"/>
    <property type="match status" value="1"/>
</dbReference>
<accession>A0ABR3A021</accession>
<reference evidence="3 4" key="1">
    <citation type="submission" date="2024-05" db="EMBL/GenBank/DDBJ databases">
        <title>A draft genome resource for the thread blight pathogen Marasmius tenuissimus strain MS-2.</title>
        <authorList>
            <person name="Yulfo-Soto G.E."/>
            <person name="Baruah I.K."/>
            <person name="Amoako-Attah I."/>
            <person name="Bukari Y."/>
            <person name="Meinhardt L.W."/>
            <person name="Bailey B.A."/>
            <person name="Cohen S.P."/>
        </authorList>
    </citation>
    <scope>NUCLEOTIDE SEQUENCE [LARGE SCALE GENOMIC DNA]</scope>
    <source>
        <strain evidence="3 4">MS-2</strain>
    </source>
</reference>
<evidence type="ECO:0000313" key="3">
    <source>
        <dbReference type="EMBL" id="KAL0066659.1"/>
    </source>
</evidence>
<evidence type="ECO:0000256" key="2">
    <source>
        <dbReference type="SAM" id="Phobius"/>
    </source>
</evidence>
<keyword evidence="2" id="KW-1133">Transmembrane helix</keyword>
<evidence type="ECO:0000256" key="1">
    <source>
        <dbReference type="SAM" id="MobiDB-lite"/>
    </source>
</evidence>
<dbReference type="PANTHER" id="PTHR28112:SF1">
    <property type="entry name" value="SRP-INDEPENDENT TARGETING PROTEIN 3"/>
    <property type="match status" value="1"/>
</dbReference>
<feature type="transmembrane region" description="Helical" evidence="2">
    <location>
        <begin position="34"/>
        <end position="54"/>
    </location>
</feature>
<dbReference type="Proteomes" id="UP001437256">
    <property type="component" value="Unassembled WGS sequence"/>
</dbReference>
<gene>
    <name evidence="3" type="primary">PHO88</name>
    <name evidence="3" type="ORF">AAF712_006262</name>
</gene>
<proteinExistence type="predicted"/>
<organism evidence="3 4">
    <name type="scientific">Marasmius tenuissimus</name>
    <dbReference type="NCBI Taxonomy" id="585030"/>
    <lineage>
        <taxon>Eukaryota</taxon>
        <taxon>Fungi</taxon>
        <taxon>Dikarya</taxon>
        <taxon>Basidiomycota</taxon>
        <taxon>Agaricomycotina</taxon>
        <taxon>Agaricomycetes</taxon>
        <taxon>Agaricomycetidae</taxon>
        <taxon>Agaricales</taxon>
        <taxon>Marasmiineae</taxon>
        <taxon>Marasmiaceae</taxon>
        <taxon>Marasmius</taxon>
    </lineage>
</organism>
<dbReference type="InterPro" id="IPR012098">
    <property type="entry name" value="SND3_fun"/>
</dbReference>